<organism evidence="1 2">
    <name type="scientific">Saccharothrix tamanrassetensis</name>
    <dbReference type="NCBI Taxonomy" id="1051531"/>
    <lineage>
        <taxon>Bacteria</taxon>
        <taxon>Bacillati</taxon>
        <taxon>Actinomycetota</taxon>
        <taxon>Actinomycetes</taxon>
        <taxon>Pseudonocardiales</taxon>
        <taxon>Pseudonocardiaceae</taxon>
        <taxon>Saccharothrix</taxon>
    </lineage>
</organism>
<evidence type="ECO:0000313" key="1">
    <source>
        <dbReference type="EMBL" id="MBB5955732.1"/>
    </source>
</evidence>
<gene>
    <name evidence="1" type="ORF">FHS29_002313</name>
</gene>
<reference evidence="1 2" key="1">
    <citation type="submission" date="2020-08" db="EMBL/GenBank/DDBJ databases">
        <title>Genomic Encyclopedia of Type Strains, Phase III (KMG-III): the genomes of soil and plant-associated and newly described type strains.</title>
        <authorList>
            <person name="Whitman W."/>
        </authorList>
    </citation>
    <scope>NUCLEOTIDE SEQUENCE [LARGE SCALE GENOMIC DNA]</scope>
    <source>
        <strain evidence="1 2">CECT 8640</strain>
    </source>
</reference>
<name>A0A841CB38_9PSEU</name>
<evidence type="ECO:0000313" key="2">
    <source>
        <dbReference type="Proteomes" id="UP000547510"/>
    </source>
</evidence>
<sequence length="40" mass="4386">MPDDLALWLDDLVDALDPPPTHLVDTVHALLLIARAIRVA</sequence>
<comment type="caution">
    <text evidence="1">The sequence shown here is derived from an EMBL/GenBank/DDBJ whole genome shotgun (WGS) entry which is preliminary data.</text>
</comment>
<dbReference type="Proteomes" id="UP000547510">
    <property type="component" value="Unassembled WGS sequence"/>
</dbReference>
<dbReference type="EMBL" id="JACHJN010000003">
    <property type="protein sequence ID" value="MBB5955732.1"/>
    <property type="molecule type" value="Genomic_DNA"/>
</dbReference>
<accession>A0A841CB38</accession>
<dbReference type="RefSeq" id="WP_281391570.1">
    <property type="nucleotide sequence ID" value="NZ_JACHJN010000003.1"/>
</dbReference>
<keyword evidence="2" id="KW-1185">Reference proteome</keyword>
<dbReference type="AlphaFoldDB" id="A0A841CB38"/>
<proteinExistence type="predicted"/>
<protein>
    <submittedName>
        <fullName evidence="1">Uncharacterized protein</fullName>
    </submittedName>
</protein>